<keyword evidence="4 6" id="KW-0472">Membrane</keyword>
<feature type="transmembrane region" description="Helical" evidence="6">
    <location>
        <begin position="169"/>
        <end position="188"/>
    </location>
</feature>
<evidence type="ECO:0000259" key="7">
    <source>
        <dbReference type="Pfam" id="PF04932"/>
    </source>
</evidence>
<evidence type="ECO:0000256" key="1">
    <source>
        <dbReference type="ARBA" id="ARBA00004141"/>
    </source>
</evidence>
<feature type="transmembrane region" description="Helical" evidence="6">
    <location>
        <begin position="12"/>
        <end position="33"/>
    </location>
</feature>
<evidence type="ECO:0000256" key="4">
    <source>
        <dbReference type="ARBA" id="ARBA00023136"/>
    </source>
</evidence>
<feature type="transmembrane region" description="Helical" evidence="6">
    <location>
        <begin position="446"/>
        <end position="467"/>
    </location>
</feature>
<sequence length="711" mass="80033">MNTNKILSNILIGGLFLVLFIPLFVSDGMFFPFITGKNFAFRIIVEILLGVWIVLAYRDSAYRPTKSPLLIAAASFVGILALAGALGENPYKSFWSNYERMEGVLSLLHFFAYFVIATTVLGARKKWGAFWNTSILVSFIIGIYALFQFGGVLQINQGSARVDATFGNAAYLAVYMLFHVFLTLFMMLRAKGHTIGGMIAEKASVWIYTPLILLDVFVLYHTATRGAILGLIGGLLLTSLLIAIFEKERTGLRKIALGILAGIVLLIGGFFVMKDTQFVTNSPVLGRFSSISLTETTTKSRFMVWNMAYQGFKERPMLGWGQENFNFVFNTYYDPNMYGQEPWFDRAHNAFFDWLIAGGILGLFAYLSLFVLAIWYLWRRGSAFSVVEKSIFTGLLAGYFFQNLFVFDNLMSYVMFFSVLAYLESSRGGEVVALKKSDKKKNEEATSLDISIAPAAAILVVALIYFFNAKPLATNFMLIEALQPQQGGPMVNLENFKKVFAYDSFGSSEGREQLSQITMQILGAEKIDNATKQAFVELTVSELKKQVDTHSQDARYQLFLGSFLSQLARYNPASYDEALVYLEKAHELSPKKQAVMFEIGSLSYNKKDTVKAEEMFKQAYELAPAYQDAENFYVRVLMDNKNYKEIERVLVAHVARTPNEADPHTKLSALYFEMGRRADSIAEIERAILLDPAFKDQGEFYSKEIKAGRRP</sequence>
<dbReference type="PANTHER" id="PTHR37422:SF13">
    <property type="entry name" value="LIPOPOLYSACCHARIDE BIOSYNTHESIS PROTEIN PA4999-RELATED"/>
    <property type="match status" value="1"/>
</dbReference>
<dbReference type="STRING" id="1802727.A2937_04170"/>
<feature type="repeat" description="TPR" evidence="5">
    <location>
        <begin position="593"/>
        <end position="626"/>
    </location>
</feature>
<name>A0A1G2SES1_9BACT</name>
<dbReference type="GO" id="GO:0016020">
    <property type="term" value="C:membrane"/>
    <property type="evidence" value="ECO:0007669"/>
    <property type="project" value="UniProtKB-SubCell"/>
</dbReference>
<evidence type="ECO:0000256" key="3">
    <source>
        <dbReference type="ARBA" id="ARBA00022989"/>
    </source>
</evidence>
<keyword evidence="2 6" id="KW-0812">Transmembrane</keyword>
<dbReference type="Pfam" id="PF04932">
    <property type="entry name" value="Wzy_C"/>
    <property type="match status" value="1"/>
</dbReference>
<feature type="transmembrane region" description="Helical" evidence="6">
    <location>
        <begin position="69"/>
        <end position="86"/>
    </location>
</feature>
<dbReference type="Proteomes" id="UP000177987">
    <property type="component" value="Unassembled WGS sequence"/>
</dbReference>
<feature type="domain" description="O-antigen ligase-related" evidence="7">
    <location>
        <begin position="212"/>
        <end position="367"/>
    </location>
</feature>
<evidence type="ECO:0000313" key="9">
    <source>
        <dbReference type="Proteomes" id="UP000177987"/>
    </source>
</evidence>
<feature type="transmembrane region" description="Helical" evidence="6">
    <location>
        <begin position="226"/>
        <end position="243"/>
    </location>
</feature>
<dbReference type="PROSITE" id="PS50005">
    <property type="entry name" value="TPR"/>
    <property type="match status" value="2"/>
</dbReference>
<dbReference type="Pfam" id="PF13181">
    <property type="entry name" value="TPR_8"/>
    <property type="match status" value="1"/>
</dbReference>
<feature type="transmembrane region" description="Helical" evidence="6">
    <location>
        <begin position="130"/>
        <end position="149"/>
    </location>
</feature>
<dbReference type="Gene3D" id="1.25.40.10">
    <property type="entry name" value="Tetratricopeptide repeat domain"/>
    <property type="match status" value="1"/>
</dbReference>
<dbReference type="InterPro" id="IPR019734">
    <property type="entry name" value="TPR_rpt"/>
</dbReference>
<protein>
    <recommendedName>
        <fullName evidence="7">O-antigen ligase-related domain-containing protein</fullName>
    </recommendedName>
</protein>
<evidence type="ECO:0000256" key="2">
    <source>
        <dbReference type="ARBA" id="ARBA00022692"/>
    </source>
</evidence>
<dbReference type="InterPro" id="IPR007016">
    <property type="entry name" value="O-antigen_ligase-rel_domated"/>
</dbReference>
<keyword evidence="5" id="KW-0802">TPR repeat</keyword>
<feature type="transmembrane region" description="Helical" evidence="6">
    <location>
        <begin position="200"/>
        <end position="220"/>
    </location>
</feature>
<comment type="subcellular location">
    <subcellularLocation>
        <location evidence="1">Membrane</location>
        <topology evidence="1">Multi-pass membrane protein</topology>
    </subcellularLocation>
</comment>
<comment type="caution">
    <text evidence="8">The sequence shown here is derived from an EMBL/GenBank/DDBJ whole genome shotgun (WGS) entry which is preliminary data.</text>
</comment>
<evidence type="ECO:0000256" key="6">
    <source>
        <dbReference type="SAM" id="Phobius"/>
    </source>
</evidence>
<evidence type="ECO:0000256" key="5">
    <source>
        <dbReference type="PROSITE-ProRule" id="PRU00339"/>
    </source>
</evidence>
<evidence type="ECO:0000313" key="8">
    <source>
        <dbReference type="EMBL" id="OHA83318.1"/>
    </source>
</evidence>
<feature type="transmembrane region" description="Helical" evidence="6">
    <location>
        <begin position="106"/>
        <end position="123"/>
    </location>
</feature>
<keyword evidence="3 6" id="KW-1133">Transmembrane helix</keyword>
<dbReference type="SMART" id="SM00028">
    <property type="entry name" value="TPR"/>
    <property type="match status" value="3"/>
</dbReference>
<feature type="transmembrane region" description="Helical" evidence="6">
    <location>
        <begin position="354"/>
        <end position="378"/>
    </location>
</feature>
<feature type="repeat" description="TPR" evidence="5">
    <location>
        <begin position="661"/>
        <end position="694"/>
    </location>
</feature>
<dbReference type="AlphaFoldDB" id="A0A1G2SES1"/>
<feature type="transmembrane region" description="Helical" evidence="6">
    <location>
        <begin position="39"/>
        <end position="57"/>
    </location>
</feature>
<accession>A0A1G2SES1</accession>
<dbReference type="SUPFAM" id="SSF48452">
    <property type="entry name" value="TPR-like"/>
    <property type="match status" value="1"/>
</dbReference>
<proteinExistence type="predicted"/>
<dbReference type="EMBL" id="MHUW01000019">
    <property type="protein sequence ID" value="OHA83318.1"/>
    <property type="molecule type" value="Genomic_DNA"/>
</dbReference>
<feature type="transmembrane region" description="Helical" evidence="6">
    <location>
        <begin position="390"/>
        <end position="407"/>
    </location>
</feature>
<gene>
    <name evidence="8" type="ORF">A2937_04170</name>
</gene>
<dbReference type="InterPro" id="IPR051533">
    <property type="entry name" value="WaaL-like"/>
</dbReference>
<reference evidence="8 9" key="1">
    <citation type="journal article" date="2016" name="Nat. Commun.">
        <title>Thousands of microbial genomes shed light on interconnected biogeochemical processes in an aquifer system.</title>
        <authorList>
            <person name="Anantharaman K."/>
            <person name="Brown C.T."/>
            <person name="Hug L.A."/>
            <person name="Sharon I."/>
            <person name="Castelle C.J."/>
            <person name="Probst A.J."/>
            <person name="Thomas B.C."/>
            <person name="Singh A."/>
            <person name="Wilkins M.J."/>
            <person name="Karaoz U."/>
            <person name="Brodie E.L."/>
            <person name="Williams K.H."/>
            <person name="Hubbard S.S."/>
            <person name="Banfield J.F."/>
        </authorList>
    </citation>
    <scope>NUCLEOTIDE SEQUENCE [LARGE SCALE GENOMIC DNA]</scope>
</reference>
<organism evidence="8 9">
    <name type="scientific">Candidatus Yonathbacteria bacterium RIFCSPLOWO2_01_FULL_47_33b</name>
    <dbReference type="NCBI Taxonomy" id="1802727"/>
    <lineage>
        <taxon>Bacteria</taxon>
        <taxon>Candidatus Yonathiibacteriota</taxon>
    </lineage>
</organism>
<feature type="transmembrane region" description="Helical" evidence="6">
    <location>
        <begin position="255"/>
        <end position="273"/>
    </location>
</feature>
<dbReference type="InterPro" id="IPR011990">
    <property type="entry name" value="TPR-like_helical_dom_sf"/>
</dbReference>
<dbReference type="PANTHER" id="PTHR37422">
    <property type="entry name" value="TEICHURONIC ACID BIOSYNTHESIS PROTEIN TUAE"/>
    <property type="match status" value="1"/>
</dbReference>